<proteinExistence type="predicted"/>
<dbReference type="InterPro" id="IPR023267">
    <property type="entry name" value="RCMT"/>
</dbReference>
<dbReference type="Pfam" id="PF01189">
    <property type="entry name" value="Methyltr_RsmB-F"/>
    <property type="match status" value="1"/>
</dbReference>
<dbReference type="RefSeq" id="WP_014026352.1">
    <property type="nucleotide sequence ID" value="NC_015931.1"/>
</dbReference>
<gene>
    <name evidence="6" type="ordered locus">Pyrfu_0806</name>
</gene>
<dbReference type="Proteomes" id="UP000001037">
    <property type="component" value="Chromosome"/>
</dbReference>
<name>G0EDJ0_PYRF1</name>
<keyword evidence="2" id="KW-0808">Transferase</keyword>
<dbReference type="SUPFAM" id="SSF53335">
    <property type="entry name" value="S-adenosyl-L-methionine-dependent methyltransferases"/>
    <property type="match status" value="1"/>
</dbReference>
<evidence type="ECO:0000313" key="6">
    <source>
        <dbReference type="EMBL" id="AEM38675.1"/>
    </source>
</evidence>
<dbReference type="InterPro" id="IPR001678">
    <property type="entry name" value="MeTrfase_RsmB-F_NOP2_dom"/>
</dbReference>
<dbReference type="eggNOG" id="arCOG00975">
    <property type="taxonomic scope" value="Archaea"/>
</dbReference>
<dbReference type="GO" id="GO:0001510">
    <property type="term" value="P:RNA methylation"/>
    <property type="evidence" value="ECO:0007669"/>
    <property type="project" value="InterPro"/>
</dbReference>
<keyword evidence="4" id="KW-0694">RNA-binding</keyword>
<keyword evidence="7" id="KW-1185">Reference proteome</keyword>
<dbReference type="PROSITE" id="PS51686">
    <property type="entry name" value="SAM_MT_RSMB_NOP"/>
    <property type="match status" value="1"/>
</dbReference>
<organism evidence="6 7">
    <name type="scientific">Pyrolobus fumarii (strain DSM 11204 / 1A)</name>
    <dbReference type="NCBI Taxonomy" id="694429"/>
    <lineage>
        <taxon>Archaea</taxon>
        <taxon>Thermoproteota</taxon>
        <taxon>Thermoprotei</taxon>
        <taxon>Desulfurococcales</taxon>
        <taxon>Pyrodictiaceae</taxon>
        <taxon>Pyrolobus</taxon>
    </lineage>
</organism>
<evidence type="ECO:0000256" key="3">
    <source>
        <dbReference type="ARBA" id="ARBA00022691"/>
    </source>
</evidence>
<dbReference type="Gene3D" id="3.40.50.150">
    <property type="entry name" value="Vaccinia Virus protein VP39"/>
    <property type="match status" value="1"/>
</dbReference>
<protein>
    <submittedName>
        <fullName evidence="6">Fmu (Sun) domain protein</fullName>
    </submittedName>
</protein>
<dbReference type="PANTHER" id="PTHR22807:SF70">
    <property type="entry name" value="TRNA_RRNA CYTOSINE-C5-METHYLASE, NOL1_NOP2_SUN FAMILY, FUSED TO N-TERMINAL NUSB REGULATOR DOMAIN"/>
    <property type="match status" value="1"/>
</dbReference>
<dbReference type="GO" id="GO:0008173">
    <property type="term" value="F:RNA methyltransferase activity"/>
    <property type="evidence" value="ECO:0007669"/>
    <property type="project" value="InterPro"/>
</dbReference>
<dbReference type="InterPro" id="IPR029063">
    <property type="entry name" value="SAM-dependent_MTases_sf"/>
</dbReference>
<dbReference type="Gene3D" id="3.30.70.1170">
    <property type="entry name" value="Sun protein, domain 3"/>
    <property type="match status" value="1"/>
</dbReference>
<keyword evidence="1" id="KW-0489">Methyltransferase</keyword>
<feature type="domain" description="SAM-dependent MTase RsmB/NOP-type" evidence="5">
    <location>
        <begin position="155"/>
        <end position="426"/>
    </location>
</feature>
<dbReference type="InterPro" id="IPR049560">
    <property type="entry name" value="MeTrfase_RsmB-F_NOP2_cat"/>
</dbReference>
<dbReference type="HOGENOM" id="CLU_641948_0_0_2"/>
<dbReference type="PRINTS" id="PR02008">
    <property type="entry name" value="RCMTFAMILY"/>
</dbReference>
<accession>G0EDJ0</accession>
<dbReference type="PANTHER" id="PTHR22807">
    <property type="entry name" value="NOP2 YEAST -RELATED NOL1/NOP2/FMU SUN DOMAIN-CONTAINING"/>
    <property type="match status" value="1"/>
</dbReference>
<evidence type="ECO:0000256" key="2">
    <source>
        <dbReference type="ARBA" id="ARBA00022679"/>
    </source>
</evidence>
<dbReference type="GeneID" id="11139276"/>
<dbReference type="KEGG" id="pfm:Pyrfu_0806"/>
<dbReference type="EMBL" id="CP002838">
    <property type="protein sequence ID" value="AEM38675.1"/>
    <property type="molecule type" value="Genomic_DNA"/>
</dbReference>
<reference evidence="6 7" key="1">
    <citation type="journal article" date="2011" name="Stand. Genomic Sci.">
        <title>Complete genome sequence of the hyperthermophilic chemolithoautotroph Pyrolobus fumarii type strain (1A).</title>
        <authorList>
            <person name="Anderson I."/>
            <person name="Goker M."/>
            <person name="Nolan M."/>
            <person name="Lucas S."/>
            <person name="Hammon N."/>
            <person name="Deshpande S."/>
            <person name="Cheng J.F."/>
            <person name="Tapia R."/>
            <person name="Han C."/>
            <person name="Goodwin L."/>
            <person name="Pitluck S."/>
            <person name="Huntemann M."/>
            <person name="Liolios K."/>
            <person name="Ivanova N."/>
            <person name="Pagani I."/>
            <person name="Mavromatis K."/>
            <person name="Ovchinikova G."/>
            <person name="Pati A."/>
            <person name="Chen A."/>
            <person name="Palaniappan K."/>
            <person name="Land M."/>
            <person name="Hauser L."/>
            <person name="Brambilla E.M."/>
            <person name="Huber H."/>
            <person name="Yasawong M."/>
            <person name="Rohde M."/>
            <person name="Spring S."/>
            <person name="Abt B."/>
            <person name="Sikorski J."/>
            <person name="Wirth R."/>
            <person name="Detter J.C."/>
            <person name="Woyke T."/>
            <person name="Bristow J."/>
            <person name="Eisen J.A."/>
            <person name="Markowitz V."/>
            <person name="Hugenholtz P."/>
            <person name="Kyrpides N.C."/>
            <person name="Klenk H.P."/>
            <person name="Lapidus A."/>
        </authorList>
    </citation>
    <scope>NUCLEOTIDE SEQUENCE [LARGE SCALE GENOMIC DNA]</scope>
    <source>
        <strain evidence="7">DSM 11204 / 1A</strain>
    </source>
</reference>
<dbReference type="AlphaFoldDB" id="G0EDJ0"/>
<dbReference type="STRING" id="694429.Pyrfu_0806"/>
<evidence type="ECO:0000259" key="5">
    <source>
        <dbReference type="PROSITE" id="PS51686"/>
    </source>
</evidence>
<dbReference type="OrthoDB" id="14725at2157"/>
<dbReference type="InParanoid" id="G0EDJ0"/>
<keyword evidence="3" id="KW-0949">S-adenosyl-L-methionine</keyword>
<evidence type="ECO:0000313" key="7">
    <source>
        <dbReference type="Proteomes" id="UP000001037"/>
    </source>
</evidence>
<evidence type="ECO:0000256" key="1">
    <source>
        <dbReference type="ARBA" id="ARBA00022603"/>
    </source>
</evidence>
<sequence length="427" mass="47962">MVLPEEIAAYILAMTVRRRTSLRSVAEEFFERNPELDYMKPIVRVLTLGVARNFMLLDHALEKLGYGPPSHARSWMLARVLAYEAIFGKLKRSRVEKLASKARLKPEDVYKLKGVKPSDIVSDLHGIDKLAVRYSFPRWILEELLTAGVYDLDALLEALNRDPVRYIRVAPGVDRVKLAKMLREEGVIVEPDPRLPDLMRIVEGADRAAKTKAYEEGLYTIQDKASALVTHLLEPQGEVAVDYTAGAAVKASHAAWLGARFVVACDIKPLRFTGRYGARGLISRLKVGHVIDLVVADARRPATRPLKRIIVDPPCSDIGRLQYEPEIKMWLTRGDAKMYSRIQRQILKAVVEHAAPGARIVYSVCTLTYSEAERVVKRVLRESSGVNLVRIKPPFGDESPKLPGAIRTYPHRHDSQGFFIAVLEKEG</sequence>
<evidence type="ECO:0000256" key="4">
    <source>
        <dbReference type="ARBA" id="ARBA00022884"/>
    </source>
</evidence>
<dbReference type="GO" id="GO:0003723">
    <property type="term" value="F:RNA binding"/>
    <property type="evidence" value="ECO:0007669"/>
    <property type="project" value="UniProtKB-KW"/>
</dbReference>